<evidence type="ECO:0000313" key="12">
    <source>
        <dbReference type="Proteomes" id="UP001154312"/>
    </source>
</evidence>
<dbReference type="NCBIfam" id="TIGR01146">
    <property type="entry name" value="ATPsyn_F1gamma"/>
    <property type="match status" value="1"/>
</dbReference>
<keyword evidence="10" id="KW-1003">Cell membrane</keyword>
<comment type="caution">
    <text evidence="11">The sequence shown here is derived from an EMBL/GenBank/DDBJ whole genome shotgun (WGS) entry which is preliminary data.</text>
</comment>
<reference evidence="11" key="1">
    <citation type="submission" date="2022-02" db="EMBL/GenBank/DDBJ databases">
        <authorList>
            <person name="Leng L."/>
        </authorList>
    </citation>
    <scope>NUCLEOTIDE SEQUENCE</scope>
    <source>
        <strain evidence="11">JI</strain>
    </source>
</reference>
<evidence type="ECO:0000256" key="2">
    <source>
        <dbReference type="ARBA" id="ARBA00004170"/>
    </source>
</evidence>
<dbReference type="PROSITE" id="PS00153">
    <property type="entry name" value="ATPASE_GAMMA"/>
    <property type="match status" value="1"/>
</dbReference>
<comment type="function">
    <text evidence="1 10">Produces ATP from ADP in the presence of a proton gradient across the membrane. The gamma chain is believed to be important in regulating ATPase activity and the flow of protons through the CF(0) complex.</text>
</comment>
<dbReference type="PANTHER" id="PTHR11693">
    <property type="entry name" value="ATP SYNTHASE GAMMA CHAIN"/>
    <property type="match status" value="1"/>
</dbReference>
<evidence type="ECO:0000313" key="11">
    <source>
        <dbReference type="EMBL" id="MDF9407634.1"/>
    </source>
</evidence>
<proteinExistence type="inferred from homology"/>
<keyword evidence="5 10" id="KW-0375">Hydrogen ion transport</keyword>
<dbReference type="EMBL" id="JAKOAV010000005">
    <property type="protein sequence ID" value="MDF9407634.1"/>
    <property type="molecule type" value="Genomic_DNA"/>
</dbReference>
<evidence type="ECO:0000256" key="4">
    <source>
        <dbReference type="ARBA" id="ARBA00022448"/>
    </source>
</evidence>
<dbReference type="SUPFAM" id="SSF52943">
    <property type="entry name" value="ATP synthase (F1-ATPase), gamma subunit"/>
    <property type="match status" value="1"/>
</dbReference>
<dbReference type="GO" id="GO:0046933">
    <property type="term" value="F:proton-transporting ATP synthase activity, rotational mechanism"/>
    <property type="evidence" value="ECO:0007669"/>
    <property type="project" value="UniProtKB-UniRule"/>
</dbReference>
<comment type="similarity">
    <text evidence="3 10">Belongs to the ATPase gamma chain family.</text>
</comment>
<evidence type="ECO:0000256" key="1">
    <source>
        <dbReference type="ARBA" id="ARBA00003456"/>
    </source>
</evidence>
<comment type="subunit">
    <text evidence="10">F-type ATPases have 2 components, CF(1) - the catalytic core - and CF(0) - the membrane proton channel. CF(1) has five subunits: alpha(3), beta(3), gamma(1), delta(1), epsilon(1). CF(0) has three main subunits: a, b and c.</text>
</comment>
<dbReference type="InterPro" id="IPR035968">
    <property type="entry name" value="ATP_synth_F1_ATPase_gsu"/>
</dbReference>
<dbReference type="AlphaFoldDB" id="A0A9X4H5I1"/>
<evidence type="ECO:0000256" key="5">
    <source>
        <dbReference type="ARBA" id="ARBA00022781"/>
    </source>
</evidence>
<sequence length="290" mass="31863">MASLRDLRRRIKATENMQKITKAMKAVSAAKMRRAQDAVLAARPYSKRIRGVLGRVALASGAVKHPLLAVREPKKVCYVIITADRGLCGGFNGNVIRRVAQEVKGAVAEISMITAGRKGYDFFRKRGYNIDGHFIGLGDEIKYQTAQGISSLVIRKYTEAEYDEVYLVYSQFVNVMVQKPVVMKLLPAEPPAEEGKEGQEGQVQKVNYIFEPEAEAVLAELLPKYLENAVYQGLLESKAGEQCARMSAMDNATKNASEMISKLTLSMNRARQAAITSEISEIVGGAAALE</sequence>
<keyword evidence="8 10" id="KW-0139">CF(1)</keyword>
<dbReference type="Gene3D" id="3.40.1380.10">
    <property type="match status" value="1"/>
</dbReference>
<accession>A0A9X4H5I1</accession>
<keyword evidence="4 10" id="KW-0813">Transport</keyword>
<keyword evidence="12" id="KW-1185">Reference proteome</keyword>
<evidence type="ECO:0000256" key="8">
    <source>
        <dbReference type="ARBA" id="ARBA00023196"/>
    </source>
</evidence>
<evidence type="ECO:0000256" key="10">
    <source>
        <dbReference type="HAMAP-Rule" id="MF_00815"/>
    </source>
</evidence>
<evidence type="ECO:0000256" key="9">
    <source>
        <dbReference type="ARBA" id="ARBA00023310"/>
    </source>
</evidence>
<protein>
    <recommendedName>
        <fullName evidence="10">ATP synthase gamma chain</fullName>
    </recommendedName>
    <alternativeName>
        <fullName evidence="10">ATP synthase F1 sector gamma subunit</fullName>
    </alternativeName>
    <alternativeName>
        <fullName evidence="10">F-ATPase gamma subunit</fullName>
    </alternativeName>
</protein>
<evidence type="ECO:0000256" key="6">
    <source>
        <dbReference type="ARBA" id="ARBA00023065"/>
    </source>
</evidence>
<dbReference type="Pfam" id="PF00231">
    <property type="entry name" value="ATP-synt"/>
    <property type="match status" value="1"/>
</dbReference>
<gene>
    <name evidence="10" type="primary">atpG</name>
    <name evidence="11" type="ORF">L7E55_04550</name>
</gene>
<dbReference type="HAMAP" id="MF_00815">
    <property type="entry name" value="ATP_synth_gamma_bact"/>
    <property type="match status" value="1"/>
</dbReference>
<evidence type="ECO:0000256" key="7">
    <source>
        <dbReference type="ARBA" id="ARBA00023136"/>
    </source>
</evidence>
<dbReference type="PANTHER" id="PTHR11693:SF22">
    <property type="entry name" value="ATP SYNTHASE SUBUNIT GAMMA, MITOCHONDRIAL"/>
    <property type="match status" value="1"/>
</dbReference>
<dbReference type="RefSeq" id="WP_277442865.1">
    <property type="nucleotide sequence ID" value="NZ_JAKOAV010000005.1"/>
</dbReference>
<organism evidence="11 12">
    <name type="scientific">Pelotomaculum isophthalicicum JI</name>
    <dbReference type="NCBI Taxonomy" id="947010"/>
    <lineage>
        <taxon>Bacteria</taxon>
        <taxon>Bacillati</taxon>
        <taxon>Bacillota</taxon>
        <taxon>Clostridia</taxon>
        <taxon>Eubacteriales</taxon>
        <taxon>Desulfotomaculaceae</taxon>
        <taxon>Pelotomaculum</taxon>
    </lineage>
</organism>
<dbReference type="CDD" id="cd12151">
    <property type="entry name" value="F1-ATPase_gamma"/>
    <property type="match status" value="1"/>
</dbReference>
<dbReference type="GO" id="GO:0042777">
    <property type="term" value="P:proton motive force-driven plasma membrane ATP synthesis"/>
    <property type="evidence" value="ECO:0007669"/>
    <property type="project" value="UniProtKB-UniRule"/>
</dbReference>
<name>A0A9X4H5I1_9FIRM</name>
<keyword evidence="6 10" id="KW-0406">Ion transport</keyword>
<dbReference type="InterPro" id="IPR000131">
    <property type="entry name" value="ATP_synth_F1_gsu"/>
</dbReference>
<evidence type="ECO:0000256" key="3">
    <source>
        <dbReference type="ARBA" id="ARBA00007681"/>
    </source>
</evidence>
<dbReference type="Gene3D" id="1.10.287.80">
    <property type="entry name" value="ATP synthase, gamma subunit, helix hairpin domain"/>
    <property type="match status" value="2"/>
</dbReference>
<dbReference type="InterPro" id="IPR023632">
    <property type="entry name" value="ATP_synth_F1_gsu_CS"/>
</dbReference>
<keyword evidence="9 10" id="KW-0066">ATP synthesis</keyword>
<comment type="subcellular location">
    <subcellularLocation>
        <location evidence="10">Cell membrane</location>
        <topology evidence="10">Peripheral membrane protein</topology>
    </subcellularLocation>
    <subcellularLocation>
        <location evidence="2">Membrane</location>
        <topology evidence="2">Peripheral membrane protein</topology>
    </subcellularLocation>
</comment>
<dbReference type="GO" id="GO:0005886">
    <property type="term" value="C:plasma membrane"/>
    <property type="evidence" value="ECO:0007669"/>
    <property type="project" value="UniProtKB-SubCell"/>
</dbReference>
<keyword evidence="7 10" id="KW-0472">Membrane</keyword>
<dbReference type="GO" id="GO:0045259">
    <property type="term" value="C:proton-transporting ATP synthase complex"/>
    <property type="evidence" value="ECO:0007669"/>
    <property type="project" value="UniProtKB-KW"/>
</dbReference>
<dbReference type="GO" id="GO:0005524">
    <property type="term" value="F:ATP binding"/>
    <property type="evidence" value="ECO:0007669"/>
    <property type="project" value="UniProtKB-UniRule"/>
</dbReference>
<dbReference type="Proteomes" id="UP001154312">
    <property type="component" value="Unassembled WGS sequence"/>
</dbReference>
<dbReference type="PRINTS" id="PR00126">
    <property type="entry name" value="ATPASEGAMMA"/>
</dbReference>